<dbReference type="Proteomes" id="UP001154114">
    <property type="component" value="Chromosome 23"/>
</dbReference>
<dbReference type="EMBL" id="LR824026">
    <property type="protein sequence ID" value="CAD0205115.1"/>
    <property type="molecule type" value="Genomic_DNA"/>
</dbReference>
<feature type="region of interest" description="Disordered" evidence="1">
    <location>
        <begin position="78"/>
        <end position="106"/>
    </location>
</feature>
<keyword evidence="3" id="KW-1185">Reference proteome</keyword>
<proteinExistence type="predicted"/>
<dbReference type="AlphaFoldDB" id="A0A9N8KVU1"/>
<organism evidence="2 3">
    <name type="scientific">Chrysodeixis includens</name>
    <name type="common">Soybean looper</name>
    <name type="synonym">Pseudoplusia includens</name>
    <dbReference type="NCBI Taxonomy" id="689277"/>
    <lineage>
        <taxon>Eukaryota</taxon>
        <taxon>Metazoa</taxon>
        <taxon>Ecdysozoa</taxon>
        <taxon>Arthropoda</taxon>
        <taxon>Hexapoda</taxon>
        <taxon>Insecta</taxon>
        <taxon>Pterygota</taxon>
        <taxon>Neoptera</taxon>
        <taxon>Endopterygota</taxon>
        <taxon>Lepidoptera</taxon>
        <taxon>Glossata</taxon>
        <taxon>Ditrysia</taxon>
        <taxon>Noctuoidea</taxon>
        <taxon>Noctuidae</taxon>
        <taxon>Plusiinae</taxon>
        <taxon>Chrysodeixis</taxon>
    </lineage>
</organism>
<accession>A0A9N8KVU1</accession>
<protein>
    <submittedName>
        <fullName evidence="2">Uncharacterized protein</fullName>
    </submittedName>
</protein>
<gene>
    <name evidence="2" type="ORF">CINC_LOCUS7419</name>
</gene>
<sequence>MMSAEVTSFKSMEKCPYDKTCISIVMAVDIRVGYGVNCTTGYTITTISLQMLASQLFITSCRSSLARSCPQPVLVNKSTTPHPSTCLSRGCRRSAAPPWSPAALAS</sequence>
<feature type="compositionally biased region" description="Polar residues" evidence="1">
    <location>
        <begin position="78"/>
        <end position="87"/>
    </location>
</feature>
<evidence type="ECO:0000256" key="1">
    <source>
        <dbReference type="SAM" id="MobiDB-lite"/>
    </source>
</evidence>
<evidence type="ECO:0000313" key="3">
    <source>
        <dbReference type="Proteomes" id="UP001154114"/>
    </source>
</evidence>
<name>A0A9N8KVU1_CHRIL</name>
<evidence type="ECO:0000313" key="2">
    <source>
        <dbReference type="EMBL" id="CAD0205115.1"/>
    </source>
</evidence>
<feature type="compositionally biased region" description="Low complexity" evidence="1">
    <location>
        <begin position="94"/>
        <end position="106"/>
    </location>
</feature>
<reference evidence="2" key="1">
    <citation type="submission" date="2021-12" db="EMBL/GenBank/DDBJ databases">
        <authorList>
            <person name="King R."/>
        </authorList>
    </citation>
    <scope>NUCLEOTIDE SEQUENCE</scope>
</reference>